<dbReference type="Proteomes" id="UP000639973">
    <property type="component" value="Unassembled WGS sequence"/>
</dbReference>
<dbReference type="InterPro" id="IPR000055">
    <property type="entry name" value="Restrct_endonuc_typeI_TRD"/>
</dbReference>
<dbReference type="CDD" id="cd17262">
    <property type="entry name" value="RMtype1_S_Aco12261I-TRD2-CR2"/>
    <property type="match status" value="1"/>
</dbReference>
<dbReference type="InterPro" id="IPR052021">
    <property type="entry name" value="Type-I_RS_S_subunit"/>
</dbReference>
<dbReference type="PANTHER" id="PTHR30408:SF12">
    <property type="entry name" value="TYPE I RESTRICTION ENZYME MJAVIII SPECIFICITY SUBUNIT"/>
    <property type="match status" value="1"/>
</dbReference>
<keyword evidence="3" id="KW-0238">DNA-binding</keyword>
<comment type="caution">
    <text evidence="5">The sequence shown here is derived from an EMBL/GenBank/DDBJ whole genome shotgun (WGS) entry which is preliminary data.</text>
</comment>
<evidence type="ECO:0000313" key="6">
    <source>
        <dbReference type="Proteomes" id="UP000639973"/>
    </source>
</evidence>
<protein>
    <recommendedName>
        <fullName evidence="4">Type I restriction modification DNA specificity domain-containing protein</fullName>
    </recommendedName>
</protein>
<organism evidence="5 6">
    <name type="scientific">Deinococcus aerolatus</name>
    <dbReference type="NCBI Taxonomy" id="522487"/>
    <lineage>
        <taxon>Bacteria</taxon>
        <taxon>Thermotogati</taxon>
        <taxon>Deinococcota</taxon>
        <taxon>Deinococci</taxon>
        <taxon>Deinococcales</taxon>
        <taxon>Deinococcaceae</taxon>
        <taxon>Deinococcus</taxon>
    </lineage>
</organism>
<evidence type="ECO:0000256" key="3">
    <source>
        <dbReference type="ARBA" id="ARBA00023125"/>
    </source>
</evidence>
<evidence type="ECO:0000313" key="5">
    <source>
        <dbReference type="EMBL" id="GGL93013.1"/>
    </source>
</evidence>
<accession>A0ABQ2GF60</accession>
<dbReference type="SUPFAM" id="SSF116734">
    <property type="entry name" value="DNA methylase specificity domain"/>
    <property type="match status" value="2"/>
</dbReference>
<dbReference type="InterPro" id="IPR044946">
    <property type="entry name" value="Restrct_endonuc_typeI_TRD_sf"/>
</dbReference>
<evidence type="ECO:0000256" key="1">
    <source>
        <dbReference type="ARBA" id="ARBA00010923"/>
    </source>
</evidence>
<keyword evidence="2" id="KW-0680">Restriction system</keyword>
<gene>
    <name evidence="5" type="ORF">GCM10010840_33880</name>
</gene>
<dbReference type="PANTHER" id="PTHR30408">
    <property type="entry name" value="TYPE-1 RESTRICTION ENZYME ECOKI SPECIFICITY PROTEIN"/>
    <property type="match status" value="1"/>
</dbReference>
<evidence type="ECO:0000256" key="2">
    <source>
        <dbReference type="ARBA" id="ARBA00022747"/>
    </source>
</evidence>
<feature type="domain" description="Type I restriction modification DNA specificity" evidence="4">
    <location>
        <begin position="232"/>
        <end position="395"/>
    </location>
</feature>
<proteinExistence type="inferred from homology"/>
<keyword evidence="6" id="KW-1185">Reference proteome</keyword>
<evidence type="ECO:0000259" key="4">
    <source>
        <dbReference type="Pfam" id="PF01420"/>
    </source>
</evidence>
<dbReference type="Pfam" id="PF01420">
    <property type="entry name" value="Methylase_S"/>
    <property type="match status" value="1"/>
</dbReference>
<dbReference type="RefSeq" id="WP_188974121.1">
    <property type="nucleotide sequence ID" value="NZ_BMOL01000025.1"/>
</dbReference>
<dbReference type="Gene3D" id="1.10.287.1120">
    <property type="entry name" value="Bipartite methylase S protein"/>
    <property type="match status" value="1"/>
</dbReference>
<comment type="similarity">
    <text evidence="1">Belongs to the type-I restriction system S methylase family.</text>
</comment>
<reference evidence="6" key="1">
    <citation type="journal article" date="2019" name="Int. J. Syst. Evol. Microbiol.">
        <title>The Global Catalogue of Microorganisms (GCM) 10K type strain sequencing project: providing services to taxonomists for standard genome sequencing and annotation.</title>
        <authorList>
            <consortium name="The Broad Institute Genomics Platform"/>
            <consortium name="The Broad Institute Genome Sequencing Center for Infectious Disease"/>
            <person name="Wu L."/>
            <person name="Ma J."/>
        </authorList>
    </citation>
    <scope>NUCLEOTIDE SEQUENCE [LARGE SCALE GENOMIC DNA]</scope>
    <source>
        <strain evidence="6">JCM 15442</strain>
    </source>
</reference>
<name>A0ABQ2GF60_9DEIO</name>
<dbReference type="Gene3D" id="3.90.220.20">
    <property type="entry name" value="DNA methylase specificity domains"/>
    <property type="match status" value="2"/>
</dbReference>
<dbReference type="EMBL" id="BMOL01000025">
    <property type="protein sequence ID" value="GGL93013.1"/>
    <property type="molecule type" value="Genomic_DNA"/>
</dbReference>
<dbReference type="CDD" id="cd16961">
    <property type="entry name" value="RMtype1_S_TRD-CR_like"/>
    <property type="match status" value="1"/>
</dbReference>
<sequence length="458" mass="51631">MIHALTPYPAMKDSGVPWLGQVPEHWDVVPALAAYKSRGIKNTGMVEKTVLSLSYGRIVIKPEEKLRGLVPESFETYQIVEPGNIIVRTTDLQNDKNSLRIGHAKDRGIITSAYLCLETTDRVLNEFGYQYLNAYDLLKIIYGYGSGLRQNLDFKDIRRMPVLVPSHDEQAAIVRYLDYADRRIRRTIAAKQKLIKLLQEQKQVIIHQAVTRGLDPDVKLKPSGVEWLGNVPEGWKVKRLKAEMYNLNPVRVPLSSTERGRMTTREYDYYGASGIIDKVDDYLFDDDLLLIAEDGANLVLRNLPLAVIARGKFWVNNHAHILKPIEGKLEYFAAVLEQINYLPWITGSAQPKLTRDRLMAVKIPVPPVDEQEAITEAISNTTLPLSSAIQRTQQEISLLREYRTRLIADLVTGKLDVRGVAAQLPELDAALPEEELDVEIDTDLEGDEPETEAAEALA</sequence>